<name>A0A086AUH8_FLAHY</name>
<dbReference type="EMBL" id="MUGY01000001">
    <property type="protein sequence ID" value="OXA98368.1"/>
    <property type="molecule type" value="Genomic_DNA"/>
</dbReference>
<dbReference type="EMBL" id="JPRM01000001">
    <property type="protein sequence ID" value="KFF20342.1"/>
    <property type="molecule type" value="Genomic_DNA"/>
</dbReference>
<gene>
    <name evidence="2" type="ORF">B0A62_00790</name>
    <name evidence="1" type="ORF">IW20_00865</name>
</gene>
<dbReference type="eggNOG" id="ENOG5030YQU">
    <property type="taxonomic scope" value="Bacteria"/>
</dbReference>
<keyword evidence="4" id="KW-1185">Reference proteome</keyword>
<dbReference type="Proteomes" id="UP000028712">
    <property type="component" value="Unassembled WGS sequence"/>
</dbReference>
<dbReference type="RefSeq" id="WP_035617567.1">
    <property type="nucleotide sequence ID" value="NZ_JBEWQG010000004.1"/>
</dbReference>
<dbReference type="STRING" id="991.IW20_00865"/>
<sequence length="117" mass="13477">MKKHLKYLIYLFLAFVVIAGDGALSFQSKSADYYQSSLINVSRELNFKDSGLYVYNQVKTQGKTFFPIPLKLVEFTAVFSFQINIVLKLQRLIYQKLSLFVAQSVFINEIITSNTPY</sequence>
<proteinExistence type="predicted"/>
<reference evidence="2 4" key="2">
    <citation type="submission" date="2016-11" db="EMBL/GenBank/DDBJ databases">
        <title>Whole genomes of Flavobacteriaceae.</title>
        <authorList>
            <person name="Stine C."/>
            <person name="Li C."/>
            <person name="Tadesse D."/>
        </authorList>
    </citation>
    <scope>NUCLEOTIDE SEQUENCE [LARGE SCALE GENOMIC DNA]</scope>
    <source>
        <strain evidence="2 4">ATCC 29551</strain>
    </source>
</reference>
<evidence type="ECO:0000313" key="4">
    <source>
        <dbReference type="Proteomes" id="UP000198424"/>
    </source>
</evidence>
<accession>A0A086AUH8</accession>
<evidence type="ECO:0000313" key="3">
    <source>
        <dbReference type="Proteomes" id="UP000028712"/>
    </source>
</evidence>
<dbReference type="AlphaFoldDB" id="A0A086AUH8"/>
<organism evidence="1 3">
    <name type="scientific">Flavobacterium hydatis</name>
    <name type="common">Cytophaga aquatilis</name>
    <dbReference type="NCBI Taxonomy" id="991"/>
    <lineage>
        <taxon>Bacteria</taxon>
        <taxon>Pseudomonadati</taxon>
        <taxon>Bacteroidota</taxon>
        <taxon>Flavobacteriia</taxon>
        <taxon>Flavobacteriales</taxon>
        <taxon>Flavobacteriaceae</taxon>
        <taxon>Flavobacterium</taxon>
    </lineage>
</organism>
<reference evidence="1 3" key="1">
    <citation type="submission" date="2014-07" db="EMBL/GenBank/DDBJ databases">
        <title>Genome of Flavobacterium hydatis DSM 2063.</title>
        <authorList>
            <person name="Pipes S.E."/>
            <person name="Stropko S.J."/>
            <person name="Newman J.D."/>
        </authorList>
    </citation>
    <scope>NUCLEOTIDE SEQUENCE [LARGE SCALE GENOMIC DNA]</scope>
    <source>
        <strain evidence="1 3">DSM 2063</strain>
    </source>
</reference>
<evidence type="ECO:0000313" key="1">
    <source>
        <dbReference type="EMBL" id="KFF20342.1"/>
    </source>
</evidence>
<protein>
    <submittedName>
        <fullName evidence="1">Uncharacterized protein</fullName>
    </submittedName>
</protein>
<evidence type="ECO:0000313" key="2">
    <source>
        <dbReference type="EMBL" id="OXA98368.1"/>
    </source>
</evidence>
<dbReference type="Proteomes" id="UP000198424">
    <property type="component" value="Unassembled WGS sequence"/>
</dbReference>
<dbReference type="OrthoDB" id="1358646at2"/>
<comment type="caution">
    <text evidence="1">The sequence shown here is derived from an EMBL/GenBank/DDBJ whole genome shotgun (WGS) entry which is preliminary data.</text>
</comment>